<feature type="chain" id="PRO_5040956798" description="Carboxypeptidase regulatory-like domain-containing protein" evidence="3">
    <location>
        <begin position="34"/>
        <end position="652"/>
    </location>
</feature>
<feature type="compositionally biased region" description="Gly residues" evidence="1">
    <location>
        <begin position="381"/>
        <end position="392"/>
    </location>
</feature>
<proteinExistence type="predicted"/>
<feature type="compositionally biased region" description="Polar residues" evidence="1">
    <location>
        <begin position="265"/>
        <end position="278"/>
    </location>
</feature>
<feature type="region of interest" description="Disordered" evidence="1">
    <location>
        <begin position="321"/>
        <end position="353"/>
    </location>
</feature>
<feature type="compositionally biased region" description="Gly residues" evidence="1">
    <location>
        <begin position="488"/>
        <end position="510"/>
    </location>
</feature>
<feature type="compositionally biased region" description="Low complexity" evidence="1">
    <location>
        <begin position="511"/>
        <end position="524"/>
    </location>
</feature>
<feature type="region of interest" description="Disordered" evidence="1">
    <location>
        <begin position="365"/>
        <end position="652"/>
    </location>
</feature>
<dbReference type="Pfam" id="PF13620">
    <property type="entry name" value="CarboxypepD_reg"/>
    <property type="match status" value="1"/>
</dbReference>
<evidence type="ECO:0000256" key="1">
    <source>
        <dbReference type="SAM" id="MobiDB-lite"/>
    </source>
</evidence>
<dbReference type="SUPFAM" id="SSF49452">
    <property type="entry name" value="Starch-binding domain-like"/>
    <property type="match status" value="1"/>
</dbReference>
<evidence type="ECO:0008006" key="6">
    <source>
        <dbReference type="Google" id="ProtNLM"/>
    </source>
</evidence>
<accession>A0A9W6SPB0</accession>
<evidence type="ECO:0000313" key="4">
    <source>
        <dbReference type="EMBL" id="GLZ80519.1"/>
    </source>
</evidence>
<dbReference type="Gene3D" id="2.60.40.1120">
    <property type="entry name" value="Carboxypeptidase-like, regulatory domain"/>
    <property type="match status" value="1"/>
</dbReference>
<dbReference type="InterPro" id="IPR013784">
    <property type="entry name" value="Carb-bd-like_fold"/>
</dbReference>
<feature type="compositionally biased region" description="Low complexity" evidence="1">
    <location>
        <begin position="578"/>
        <end position="599"/>
    </location>
</feature>
<feature type="compositionally biased region" description="Gly residues" evidence="1">
    <location>
        <begin position="525"/>
        <end position="544"/>
    </location>
</feature>
<evidence type="ECO:0000256" key="3">
    <source>
        <dbReference type="SAM" id="SignalP"/>
    </source>
</evidence>
<keyword evidence="5" id="KW-1185">Reference proteome</keyword>
<sequence>MDVAADRKLSRFVRGLAASTLAMLALVVVPATAAHADQEIGVQFSPPQVSVQIGGQNATSALYLVNHDAARTFAMNVQVSMQGLQQVAGMESQAGSGCQGGGGNFQCQVGPGQTAQINLSIAPKTESNLAEGQPVSGMVNVAVQARDQANQGGNSSGQMQVTVTGGKSKNTVTSVTGIITDAKGEPLDAVDVTMKDSAGGTFTAKTNASGKYEFKSTQGKEIQPGELTVTAKKDGYTEKTQTTNAVKGTPANINFSMVKEGASDAPSQAQPAGPSGNNGAAPKAEDEGWGTGTWILAIVGVLFVVGGIVAIVLLLKRGKNDEDDEDMFSDRPPAHTPKAAQTGTPGVYDAGPRSPVMDAPTMIHNGPLLDLDNDDDLARYGSGGSPTGGFGPAYGSRGDNAPTQMFDPRDAAGPGARGDNAATQMFDPRGGESGYGQQGAQQPGYGSDQRGGYGDQRGGYAPDQGGYGQQQGGGYDQRGRDAYPDQRGGYGSEQGGYGQQGSQGYGGQQQGYGSDQRGYQQGGYDQRGGQAGGYGQQQGGGGGYADQRGYDQDPRTGYGQQGGSQQQGYGQQQGGQQGYDQRGGYDQQRGSYGTEQPGQAGQGGYGQQGGQQSYEADPRYDTRPPQPGGYDQRDPRDPGYDERGGYDDRPRW</sequence>
<reference evidence="4" key="1">
    <citation type="submission" date="2023-03" db="EMBL/GenBank/DDBJ databases">
        <title>Actinorhabdospora filicis NBRC 111898.</title>
        <authorList>
            <person name="Ichikawa N."/>
            <person name="Sato H."/>
            <person name="Tonouchi N."/>
        </authorList>
    </citation>
    <scope>NUCLEOTIDE SEQUENCE</scope>
    <source>
        <strain evidence="4">NBRC 111898</strain>
    </source>
</reference>
<feature type="transmembrane region" description="Helical" evidence="2">
    <location>
        <begin position="294"/>
        <end position="315"/>
    </location>
</feature>
<gene>
    <name evidence="4" type="ORF">Afil01_53260</name>
</gene>
<keyword evidence="2" id="KW-0812">Transmembrane</keyword>
<keyword evidence="2" id="KW-1133">Transmembrane helix</keyword>
<protein>
    <recommendedName>
        <fullName evidence="6">Carboxypeptidase regulatory-like domain-containing protein</fullName>
    </recommendedName>
</protein>
<feature type="compositionally biased region" description="Basic and acidic residues" evidence="1">
    <location>
        <begin position="631"/>
        <end position="652"/>
    </location>
</feature>
<name>A0A9W6SPB0_9ACTN</name>
<keyword evidence="2" id="KW-0472">Membrane</keyword>
<comment type="caution">
    <text evidence="4">The sequence shown here is derived from an EMBL/GenBank/DDBJ whole genome shotgun (WGS) entry which is preliminary data.</text>
</comment>
<dbReference type="EMBL" id="BSTX01000004">
    <property type="protein sequence ID" value="GLZ80519.1"/>
    <property type="molecule type" value="Genomic_DNA"/>
</dbReference>
<organism evidence="4 5">
    <name type="scientific">Actinorhabdospora filicis</name>
    <dbReference type="NCBI Taxonomy" id="1785913"/>
    <lineage>
        <taxon>Bacteria</taxon>
        <taxon>Bacillati</taxon>
        <taxon>Actinomycetota</taxon>
        <taxon>Actinomycetes</taxon>
        <taxon>Micromonosporales</taxon>
        <taxon>Micromonosporaceae</taxon>
        <taxon>Actinorhabdospora</taxon>
    </lineage>
</organism>
<feature type="compositionally biased region" description="Gly residues" evidence="1">
    <location>
        <begin position="600"/>
        <end position="609"/>
    </location>
</feature>
<evidence type="ECO:0000313" key="5">
    <source>
        <dbReference type="Proteomes" id="UP001165079"/>
    </source>
</evidence>
<dbReference type="RefSeq" id="WP_285665716.1">
    <property type="nucleotide sequence ID" value="NZ_BSTX01000004.1"/>
</dbReference>
<dbReference type="GO" id="GO:0030246">
    <property type="term" value="F:carbohydrate binding"/>
    <property type="evidence" value="ECO:0007669"/>
    <property type="project" value="InterPro"/>
</dbReference>
<evidence type="ECO:0000256" key="2">
    <source>
        <dbReference type="SAM" id="Phobius"/>
    </source>
</evidence>
<keyword evidence="3" id="KW-0732">Signal</keyword>
<dbReference type="Proteomes" id="UP001165079">
    <property type="component" value="Unassembled WGS sequence"/>
</dbReference>
<dbReference type="AlphaFoldDB" id="A0A9W6SPB0"/>
<feature type="signal peptide" evidence="3">
    <location>
        <begin position="1"/>
        <end position="33"/>
    </location>
</feature>
<feature type="region of interest" description="Disordered" evidence="1">
    <location>
        <begin position="260"/>
        <end position="285"/>
    </location>
</feature>
<feature type="compositionally biased region" description="Gly residues" evidence="1">
    <location>
        <begin position="465"/>
        <end position="476"/>
    </location>
</feature>
<feature type="compositionally biased region" description="Low complexity" evidence="1">
    <location>
        <begin position="438"/>
        <end position="448"/>
    </location>
</feature>